<feature type="region of interest" description="Disordered" evidence="1">
    <location>
        <begin position="175"/>
        <end position="203"/>
    </location>
</feature>
<proteinExistence type="predicted"/>
<reference evidence="2 3" key="1">
    <citation type="submission" date="2019-09" db="EMBL/GenBank/DDBJ databases">
        <authorList>
            <person name="Depoorter E."/>
        </authorList>
    </citation>
    <scope>NUCLEOTIDE SEQUENCE [LARGE SCALE GENOMIC DNA]</scope>
    <source>
        <strain evidence="2">LMG 20980</strain>
    </source>
</reference>
<dbReference type="AlphaFoldDB" id="A0A6P2G2V9"/>
<protein>
    <submittedName>
        <fullName evidence="2">Uncharacterized protein</fullName>
    </submittedName>
</protein>
<evidence type="ECO:0000256" key="1">
    <source>
        <dbReference type="SAM" id="MobiDB-lite"/>
    </source>
</evidence>
<dbReference type="Proteomes" id="UP000494201">
    <property type="component" value="Unassembled WGS sequence"/>
</dbReference>
<accession>A0A6P2G2V9</accession>
<name>A0A6P2G2V9_9BURK</name>
<organism evidence="2 3">
    <name type="scientific">Burkholderia anthina</name>
    <dbReference type="NCBI Taxonomy" id="179879"/>
    <lineage>
        <taxon>Bacteria</taxon>
        <taxon>Pseudomonadati</taxon>
        <taxon>Pseudomonadota</taxon>
        <taxon>Betaproteobacteria</taxon>
        <taxon>Burkholderiales</taxon>
        <taxon>Burkholderiaceae</taxon>
        <taxon>Burkholderia</taxon>
        <taxon>Burkholderia cepacia complex</taxon>
    </lineage>
</organism>
<sequence length="203" mass="22442">MYGEQTVQGRQAETGVRTVLRAAGVCLAKQGFHWTLVACRSADAGFPRTVSGRRQWADDLHLGAHARKARLEVTRYAGQGAGGIDGGRLSVRDREGQTAEQGELVRVDVFRNRPERRVRRFAPSFPFHGISGPSDHRHEKHIAYHADRVTRRLIDTSGVLRGSDVDTPIVSIRPISPGLSNTPGVHPLEMPSTQAISRREVRQ</sequence>
<evidence type="ECO:0000313" key="3">
    <source>
        <dbReference type="Proteomes" id="UP000494201"/>
    </source>
</evidence>
<dbReference type="EMBL" id="CABVLY010000001">
    <property type="protein sequence ID" value="VVU47699.1"/>
    <property type="molecule type" value="Genomic_DNA"/>
</dbReference>
<gene>
    <name evidence="2" type="ORF">BAN20980_00391</name>
</gene>
<evidence type="ECO:0000313" key="2">
    <source>
        <dbReference type="EMBL" id="VVU47699.1"/>
    </source>
</evidence>